<dbReference type="GO" id="GO:0003676">
    <property type="term" value="F:nucleic acid binding"/>
    <property type="evidence" value="ECO:0007669"/>
    <property type="project" value="InterPro"/>
</dbReference>
<accession>A0AAW9RSF3</accession>
<gene>
    <name evidence="3" type="ORF">V3328_14515</name>
</gene>
<reference evidence="3 4" key="1">
    <citation type="submission" date="2024-02" db="EMBL/GenBank/DDBJ databases">
        <title>Genome analysis and characterization of Microbaculum marinisediminis sp. nov., isolated from marine sediment.</title>
        <authorList>
            <person name="Du Z.-J."/>
            <person name="Ye Y.-Q."/>
            <person name="Zhang Z.-R."/>
            <person name="Yuan S.-M."/>
            <person name="Zhang X.-Y."/>
        </authorList>
    </citation>
    <scope>NUCLEOTIDE SEQUENCE [LARGE SCALE GENOMIC DNA]</scope>
    <source>
        <strain evidence="3 4">SDUM1044001</strain>
    </source>
</reference>
<protein>
    <recommendedName>
        <fullName evidence="2">UPF0102 protein V3328_14515</fullName>
    </recommendedName>
</protein>
<dbReference type="InterPro" id="IPR011856">
    <property type="entry name" value="tRNA_endonuc-like_dom_sf"/>
</dbReference>
<organism evidence="3 4">
    <name type="scientific">Microbaculum marinum</name>
    <dbReference type="NCBI Taxonomy" id="1764581"/>
    <lineage>
        <taxon>Bacteria</taxon>
        <taxon>Pseudomonadati</taxon>
        <taxon>Pseudomonadota</taxon>
        <taxon>Alphaproteobacteria</taxon>
        <taxon>Hyphomicrobiales</taxon>
        <taxon>Tepidamorphaceae</taxon>
        <taxon>Microbaculum</taxon>
    </lineage>
</organism>
<name>A0AAW9RSF3_9HYPH</name>
<dbReference type="RefSeq" id="WP_340330390.1">
    <property type="nucleotide sequence ID" value="NZ_JAZHOF010000005.1"/>
</dbReference>
<dbReference type="SUPFAM" id="SSF52980">
    <property type="entry name" value="Restriction endonuclease-like"/>
    <property type="match status" value="1"/>
</dbReference>
<sequence>MNRTPAARRRAESVGRTAETATALLYMAFGFRPLARRLRTPVGELDLLARRGSLLVAVEVKLRESTAIASETITPRNRRRIVDATRWWLAMNPEHGQYTIRFDAVLWAPWSLPRRVVGAFDAEV</sequence>
<comment type="caution">
    <text evidence="3">The sequence shown here is derived from an EMBL/GenBank/DDBJ whole genome shotgun (WGS) entry which is preliminary data.</text>
</comment>
<proteinExistence type="inferred from homology"/>
<dbReference type="AlphaFoldDB" id="A0AAW9RSF3"/>
<evidence type="ECO:0000313" key="4">
    <source>
        <dbReference type="Proteomes" id="UP001378188"/>
    </source>
</evidence>
<evidence type="ECO:0000256" key="2">
    <source>
        <dbReference type="HAMAP-Rule" id="MF_00048"/>
    </source>
</evidence>
<dbReference type="InterPro" id="IPR003509">
    <property type="entry name" value="UPF0102_YraN-like"/>
</dbReference>
<evidence type="ECO:0000313" key="3">
    <source>
        <dbReference type="EMBL" id="MEJ8572701.1"/>
    </source>
</evidence>
<dbReference type="NCBIfam" id="NF009151">
    <property type="entry name" value="PRK12497.1-5"/>
    <property type="match status" value="1"/>
</dbReference>
<dbReference type="HAMAP" id="MF_00048">
    <property type="entry name" value="UPF0102"/>
    <property type="match status" value="1"/>
</dbReference>
<dbReference type="EMBL" id="JAZHOF010000005">
    <property type="protein sequence ID" value="MEJ8572701.1"/>
    <property type="molecule type" value="Genomic_DNA"/>
</dbReference>
<dbReference type="Pfam" id="PF02021">
    <property type="entry name" value="UPF0102"/>
    <property type="match status" value="1"/>
</dbReference>
<dbReference type="InterPro" id="IPR011335">
    <property type="entry name" value="Restrct_endonuc-II-like"/>
</dbReference>
<evidence type="ECO:0000256" key="1">
    <source>
        <dbReference type="ARBA" id="ARBA00006738"/>
    </source>
</evidence>
<dbReference type="PANTHER" id="PTHR34039:SF1">
    <property type="entry name" value="UPF0102 PROTEIN YRAN"/>
    <property type="match status" value="1"/>
</dbReference>
<comment type="similarity">
    <text evidence="1 2">Belongs to the UPF0102 family.</text>
</comment>
<keyword evidence="4" id="KW-1185">Reference proteome</keyword>
<dbReference type="PANTHER" id="PTHR34039">
    <property type="entry name" value="UPF0102 PROTEIN YRAN"/>
    <property type="match status" value="1"/>
</dbReference>
<dbReference type="Gene3D" id="3.40.1350.10">
    <property type="match status" value="1"/>
</dbReference>
<dbReference type="Proteomes" id="UP001378188">
    <property type="component" value="Unassembled WGS sequence"/>
</dbReference>